<sequence>MTTYSLYEKRTFGEIKHKLPRHSWCYMHNESHDGEFEEMEVWYHTGDLTLTELQLDEGPFLIIVEGHLVVERSISNIQIDAASTNLIVLGDLHTPYMIVGGQEVWIQGHLHVSEMFWGDYNHGELVVQGDLHVKWMIVSNEYRVNIHGQSHSQRNILDWDDAQEWQGFNIIDLFVPECIIDEDTTEPFVWREQLIARVHKEQPIMSTDQLFPDQQALDIPFLFENDQMTIATIEQLFDYSLLSPFSKESHFAKYEYWIDHQFGRVGVYGDMDTEGHNRNLYFQQATDYALLFKLLPVTPMLESTDTENSSTIVQWQMSGRYRYMESDHNDWIPFTPDAPPDIQQGCERGWSTLLQAVSTYQYARKLVKPQWIRDILALPIAQPYNDYYDDDRHGLWVENIYFSFRQEGVIHDQVLQPGLLRLGREYTDAQGDSKFEHYFYELHHHADGSECVILDYKQDQDEENRIELSYAGGYKLQLAVDLLKKARQLIEKENQNLLDGEAPYYAEPFAIHDWQAKGYLK</sequence>
<dbReference type="Proteomes" id="UP001597403">
    <property type="component" value="Unassembled WGS sequence"/>
</dbReference>
<accession>A0ABW4UXV8</accession>
<comment type="caution">
    <text evidence="1">The sequence shown here is derived from an EMBL/GenBank/DDBJ whole genome shotgun (WGS) entry which is preliminary data.</text>
</comment>
<proteinExistence type="predicted"/>
<dbReference type="EMBL" id="JBHUGF010000010">
    <property type="protein sequence ID" value="MFD1991779.1"/>
    <property type="molecule type" value="Genomic_DNA"/>
</dbReference>
<evidence type="ECO:0000313" key="1">
    <source>
        <dbReference type="EMBL" id="MFD1991779.1"/>
    </source>
</evidence>
<keyword evidence="2" id="KW-1185">Reference proteome</keyword>
<gene>
    <name evidence="1" type="ORF">ACFSGI_17550</name>
</gene>
<organism evidence="1 2">
    <name type="scientific">Paenibacillus nicotianae</name>
    <dbReference type="NCBI Taxonomy" id="1526551"/>
    <lineage>
        <taxon>Bacteria</taxon>
        <taxon>Bacillati</taxon>
        <taxon>Bacillota</taxon>
        <taxon>Bacilli</taxon>
        <taxon>Bacillales</taxon>
        <taxon>Paenibacillaceae</taxon>
        <taxon>Paenibacillus</taxon>
    </lineage>
</organism>
<evidence type="ECO:0000313" key="2">
    <source>
        <dbReference type="Proteomes" id="UP001597403"/>
    </source>
</evidence>
<name>A0ABW4UXV8_9BACL</name>
<reference evidence="2" key="1">
    <citation type="journal article" date="2019" name="Int. J. Syst. Evol. Microbiol.">
        <title>The Global Catalogue of Microorganisms (GCM) 10K type strain sequencing project: providing services to taxonomists for standard genome sequencing and annotation.</title>
        <authorList>
            <consortium name="The Broad Institute Genomics Platform"/>
            <consortium name="The Broad Institute Genome Sequencing Center for Infectious Disease"/>
            <person name="Wu L."/>
            <person name="Ma J."/>
        </authorList>
    </citation>
    <scope>NUCLEOTIDE SEQUENCE [LARGE SCALE GENOMIC DNA]</scope>
    <source>
        <strain evidence="2">CGMCC 1.15067</strain>
    </source>
</reference>
<protein>
    <submittedName>
        <fullName evidence="1">Uncharacterized protein</fullName>
    </submittedName>
</protein>
<dbReference type="RefSeq" id="WP_204825475.1">
    <property type="nucleotide sequence ID" value="NZ_JBHUGF010000010.1"/>
</dbReference>